<dbReference type="Gene3D" id="3.90.226.10">
    <property type="entry name" value="2-enoyl-CoA Hydratase, Chain A, domain 1"/>
    <property type="match status" value="2"/>
</dbReference>
<feature type="domain" description="Peptidase S49" evidence="6">
    <location>
        <begin position="377"/>
        <end position="528"/>
    </location>
</feature>
<dbReference type="PANTHER" id="PTHR33209">
    <property type="entry name" value="PROTEASE 4"/>
    <property type="match status" value="1"/>
</dbReference>
<feature type="active site" description="Nucleophile" evidence="5">
    <location>
        <position position="394"/>
    </location>
</feature>
<evidence type="ECO:0000256" key="2">
    <source>
        <dbReference type="ARBA" id="ARBA00022670"/>
    </source>
</evidence>
<organism evidence="7 8">
    <name type="scientific">Candidatus Andeanibacterium colombiense</name>
    <dbReference type="NCBI Taxonomy" id="3121345"/>
    <lineage>
        <taxon>Bacteria</taxon>
        <taxon>Pseudomonadati</taxon>
        <taxon>Pseudomonadota</taxon>
        <taxon>Alphaproteobacteria</taxon>
        <taxon>Sphingomonadales</taxon>
        <taxon>Sphingomonadaceae</taxon>
        <taxon>Candidatus Andeanibacterium</taxon>
    </lineage>
</organism>
<dbReference type="EMBL" id="CP119316">
    <property type="protein sequence ID" value="WEK46060.1"/>
    <property type="molecule type" value="Genomic_DNA"/>
</dbReference>
<sequence>MKFAGKVWRLLVGIKDGLSLLLLLAFFSLLFGLLSARPSPGQVHDGALYLQLDGSVVEEASAIDPLNALISRELPASEYPARDLVAALDAAAADSRIKAVVLDLSTFTGGAHIHMQEIGAALDRVRAAKKPVLTFALAYTDDSVLLAAHSTEAWVDPLGGAMVRGPGGNRQYYKALLDYLKVDAHVFRVGTYKSAVEPYMRSDMSPAAREDAGELYTSVWNAYKADIHKARPKIDLDAITSDPAAWLQASHGNTAEAAQAAGIVDRIGDWDTFGERVAKLVGDDPWDNSPGNFAHTDLEPWLAANKPAKTGKAIGVITIAGEISDGDAGPGEAGGDRIAKLLDDALTDDLAALVVRVDSPGGTITGSEAIRRAILRQKARGIPVVVSMGNYAASGGYWVSTPADRIFAEPETITGSIGVYGVLPTFERAAAFWGVGNDGVKTTPLSGQPDVIGGLTPETEQVLQMTVEHEYNVFLGLVAKSRGKTPQQIDAIGQGRVWTGGMARQNGLVDQFGDLHDAIAYAAQKAGLTPGKYHAKYLGSAANPYASLIEKLMGRNTEAHSARAHDMFAQLALAEQDRGWRLAHDMRRLLGANGAQAYCLECSDGPVRKDPQAAGGVLALFGWLGPS</sequence>
<dbReference type="InterPro" id="IPR029045">
    <property type="entry name" value="ClpP/crotonase-like_dom_sf"/>
</dbReference>
<dbReference type="InterPro" id="IPR004634">
    <property type="entry name" value="Pept_S49_pIV"/>
</dbReference>
<keyword evidence="4" id="KW-0720">Serine protease</keyword>
<evidence type="ECO:0000259" key="6">
    <source>
        <dbReference type="Pfam" id="PF01343"/>
    </source>
</evidence>
<feature type="domain" description="Peptidase S49" evidence="6">
    <location>
        <begin position="126"/>
        <end position="281"/>
    </location>
</feature>
<comment type="similarity">
    <text evidence="1">Belongs to the peptidase S49 family.</text>
</comment>
<dbReference type="SUPFAM" id="SSF52096">
    <property type="entry name" value="ClpP/crotonase"/>
    <property type="match status" value="2"/>
</dbReference>
<evidence type="ECO:0000256" key="1">
    <source>
        <dbReference type="ARBA" id="ARBA00008683"/>
    </source>
</evidence>
<name>A0AAJ6BP51_9SPHN</name>
<proteinExistence type="inferred from homology"/>
<evidence type="ECO:0000256" key="3">
    <source>
        <dbReference type="ARBA" id="ARBA00022801"/>
    </source>
</evidence>
<dbReference type="GO" id="GO:0016020">
    <property type="term" value="C:membrane"/>
    <property type="evidence" value="ECO:0007669"/>
    <property type="project" value="InterPro"/>
</dbReference>
<dbReference type="KEGG" id="acob:P0Y56_13675"/>
<accession>A0AAJ6BP51</accession>
<evidence type="ECO:0000256" key="5">
    <source>
        <dbReference type="PIRSR" id="PIRSR001217-1"/>
    </source>
</evidence>
<evidence type="ECO:0000313" key="8">
    <source>
        <dbReference type="Proteomes" id="UP001218362"/>
    </source>
</evidence>
<dbReference type="CDD" id="cd07018">
    <property type="entry name" value="S49_SppA_67K_type"/>
    <property type="match status" value="1"/>
</dbReference>
<dbReference type="NCBIfam" id="TIGR00705">
    <property type="entry name" value="SppA_67K"/>
    <property type="match status" value="1"/>
</dbReference>
<keyword evidence="3" id="KW-0378">Hydrolase</keyword>
<dbReference type="InterPro" id="IPR047217">
    <property type="entry name" value="S49_SppA_67K_type_N"/>
</dbReference>
<dbReference type="CDD" id="cd07023">
    <property type="entry name" value="S49_Sppa_N_C"/>
    <property type="match status" value="1"/>
</dbReference>
<dbReference type="GO" id="GO:0006465">
    <property type="term" value="P:signal peptide processing"/>
    <property type="evidence" value="ECO:0007669"/>
    <property type="project" value="InterPro"/>
</dbReference>
<dbReference type="Proteomes" id="UP001218362">
    <property type="component" value="Chromosome"/>
</dbReference>
<dbReference type="InterPro" id="IPR002142">
    <property type="entry name" value="Peptidase_S49"/>
</dbReference>
<dbReference type="GO" id="GO:0008236">
    <property type="term" value="F:serine-type peptidase activity"/>
    <property type="evidence" value="ECO:0007669"/>
    <property type="project" value="UniProtKB-KW"/>
</dbReference>
<dbReference type="Pfam" id="PF01343">
    <property type="entry name" value="Peptidase_S49"/>
    <property type="match status" value="2"/>
</dbReference>
<dbReference type="PIRSF" id="PIRSF001217">
    <property type="entry name" value="Protease_4_SppA"/>
    <property type="match status" value="1"/>
</dbReference>
<gene>
    <name evidence="7" type="primary">sppA</name>
    <name evidence="7" type="ORF">P0Y56_13675</name>
</gene>
<dbReference type="PANTHER" id="PTHR33209:SF1">
    <property type="entry name" value="PEPTIDASE S49 DOMAIN-CONTAINING PROTEIN"/>
    <property type="match status" value="1"/>
</dbReference>
<evidence type="ECO:0000256" key="4">
    <source>
        <dbReference type="ARBA" id="ARBA00022825"/>
    </source>
</evidence>
<protein>
    <submittedName>
        <fullName evidence="7">Signal peptide peptidase SppA</fullName>
    </submittedName>
</protein>
<evidence type="ECO:0000313" key="7">
    <source>
        <dbReference type="EMBL" id="WEK46060.1"/>
    </source>
</evidence>
<reference evidence="7" key="1">
    <citation type="submission" date="2023-03" db="EMBL/GenBank/DDBJ databases">
        <title>Andean soil-derived lignocellulolytic bacterial consortium as a source of novel taxa and putative plastic-active enzymes.</title>
        <authorList>
            <person name="Diaz-Garcia L."/>
            <person name="Chuvochina M."/>
            <person name="Feuerriegel G."/>
            <person name="Bunk B."/>
            <person name="Sproer C."/>
            <person name="Streit W.R."/>
            <person name="Rodriguez L.M."/>
            <person name="Overmann J."/>
            <person name="Jimenez D.J."/>
        </authorList>
    </citation>
    <scope>NUCLEOTIDE SEQUENCE</scope>
    <source>
        <strain evidence="7">MAG 26</strain>
    </source>
</reference>
<feature type="active site" description="Proton donor/acceptor" evidence="5">
    <location>
        <position position="193"/>
    </location>
</feature>
<keyword evidence="2" id="KW-0645">Protease</keyword>
<dbReference type="AlphaFoldDB" id="A0AAJ6BP51"/>
<dbReference type="Gene3D" id="6.20.330.10">
    <property type="match status" value="1"/>
</dbReference>
<dbReference type="InterPro" id="IPR047272">
    <property type="entry name" value="S49_SppA_C"/>
</dbReference>